<accession>R7U5J0</accession>
<reference evidence="1 3" key="2">
    <citation type="journal article" date="2013" name="Nature">
        <title>Insights into bilaterian evolution from three spiralian genomes.</title>
        <authorList>
            <person name="Simakov O."/>
            <person name="Marletaz F."/>
            <person name="Cho S.J."/>
            <person name="Edsinger-Gonzales E."/>
            <person name="Havlak P."/>
            <person name="Hellsten U."/>
            <person name="Kuo D.H."/>
            <person name="Larsson T."/>
            <person name="Lv J."/>
            <person name="Arendt D."/>
            <person name="Savage R."/>
            <person name="Osoegawa K."/>
            <person name="de Jong P."/>
            <person name="Grimwood J."/>
            <person name="Chapman J.A."/>
            <person name="Shapiro H."/>
            <person name="Aerts A."/>
            <person name="Otillar R.P."/>
            <person name="Terry A.Y."/>
            <person name="Boore J.L."/>
            <person name="Grigoriev I.V."/>
            <person name="Lindberg D.R."/>
            <person name="Seaver E.C."/>
            <person name="Weisblat D.A."/>
            <person name="Putnam N.H."/>
            <person name="Rokhsar D.S."/>
        </authorList>
    </citation>
    <scope>NUCLEOTIDE SEQUENCE</scope>
    <source>
        <strain evidence="1 3">I ESC-2004</strain>
    </source>
</reference>
<name>R7U5J0_CAPTE</name>
<keyword evidence="3" id="KW-1185">Reference proteome</keyword>
<sequence length="169" mass="18739">MVCCGWDRGFQGCSKAGWCCLGRWRWAMKVHHCRCQATEVTQRRMVLEEGLGTFLEAISTSELGSIVEHVLAEVREALPNRLDDLPRRGLFAGAAGDGHVGEGDVAAWWFSAIQRPKAHTTIAAHVELFILVGSLYFVDDGVLCLLLDAIILWYGLSMTVESWGRSQCN</sequence>
<dbReference type="EnsemblMetazoa" id="CapteT211994">
    <property type="protein sequence ID" value="CapteP211994"/>
    <property type="gene ID" value="CapteG211994"/>
</dbReference>
<evidence type="ECO:0000313" key="2">
    <source>
        <dbReference type="EnsemblMetazoa" id="CapteP211994"/>
    </source>
</evidence>
<dbReference type="HOGENOM" id="CLU_1579997_0_0_1"/>
<evidence type="ECO:0000313" key="3">
    <source>
        <dbReference type="Proteomes" id="UP000014760"/>
    </source>
</evidence>
<protein>
    <submittedName>
        <fullName evidence="1 2">Uncharacterized protein</fullName>
    </submittedName>
</protein>
<dbReference type="EMBL" id="AMQN01025614">
    <property type="status" value="NOT_ANNOTATED_CDS"/>
    <property type="molecule type" value="Genomic_DNA"/>
</dbReference>
<evidence type="ECO:0000313" key="1">
    <source>
        <dbReference type="EMBL" id="ELU01371.1"/>
    </source>
</evidence>
<organism evidence="1">
    <name type="scientific">Capitella teleta</name>
    <name type="common">Polychaete worm</name>
    <dbReference type="NCBI Taxonomy" id="283909"/>
    <lineage>
        <taxon>Eukaryota</taxon>
        <taxon>Metazoa</taxon>
        <taxon>Spiralia</taxon>
        <taxon>Lophotrochozoa</taxon>
        <taxon>Annelida</taxon>
        <taxon>Polychaeta</taxon>
        <taxon>Sedentaria</taxon>
        <taxon>Scolecida</taxon>
        <taxon>Capitellidae</taxon>
        <taxon>Capitella</taxon>
    </lineage>
</organism>
<dbReference type="AlphaFoldDB" id="R7U5J0"/>
<proteinExistence type="predicted"/>
<gene>
    <name evidence="1" type="ORF">CAPTEDRAFT_211994</name>
</gene>
<dbReference type="EMBL" id="KB305098">
    <property type="protein sequence ID" value="ELU01371.1"/>
    <property type="molecule type" value="Genomic_DNA"/>
</dbReference>
<reference evidence="3" key="1">
    <citation type="submission" date="2012-12" db="EMBL/GenBank/DDBJ databases">
        <authorList>
            <person name="Hellsten U."/>
            <person name="Grimwood J."/>
            <person name="Chapman J.A."/>
            <person name="Shapiro H."/>
            <person name="Aerts A."/>
            <person name="Otillar R.P."/>
            <person name="Terry A.Y."/>
            <person name="Boore J.L."/>
            <person name="Simakov O."/>
            <person name="Marletaz F."/>
            <person name="Cho S.-J."/>
            <person name="Edsinger-Gonzales E."/>
            <person name="Havlak P."/>
            <person name="Kuo D.-H."/>
            <person name="Larsson T."/>
            <person name="Lv J."/>
            <person name="Arendt D."/>
            <person name="Savage R."/>
            <person name="Osoegawa K."/>
            <person name="de Jong P."/>
            <person name="Lindberg D.R."/>
            <person name="Seaver E.C."/>
            <person name="Weisblat D.A."/>
            <person name="Putnam N.H."/>
            <person name="Grigoriev I.V."/>
            <person name="Rokhsar D.S."/>
        </authorList>
    </citation>
    <scope>NUCLEOTIDE SEQUENCE</scope>
    <source>
        <strain evidence="3">I ESC-2004</strain>
    </source>
</reference>
<dbReference type="Proteomes" id="UP000014760">
    <property type="component" value="Unassembled WGS sequence"/>
</dbReference>
<reference evidence="2" key="3">
    <citation type="submission" date="2015-06" db="UniProtKB">
        <authorList>
            <consortium name="EnsemblMetazoa"/>
        </authorList>
    </citation>
    <scope>IDENTIFICATION</scope>
</reference>